<keyword evidence="2" id="KW-0274">FAD</keyword>
<dbReference type="PANTHER" id="PTHR43476:SF5">
    <property type="entry name" value="FAD-DEPENDENT MONOOXYGENASE"/>
    <property type="match status" value="1"/>
</dbReference>
<reference evidence="5" key="1">
    <citation type="submission" date="2021-02" db="EMBL/GenBank/DDBJ databases">
        <title>Genome sequence Cadophora malorum strain M34.</title>
        <authorList>
            <person name="Stefanovic E."/>
            <person name="Vu D."/>
            <person name="Scully C."/>
            <person name="Dijksterhuis J."/>
            <person name="Roader J."/>
            <person name="Houbraken J."/>
        </authorList>
    </citation>
    <scope>NUCLEOTIDE SEQUENCE</scope>
    <source>
        <strain evidence="5">M34</strain>
    </source>
</reference>
<protein>
    <recommendedName>
        <fullName evidence="4">FAD-binding domain-containing protein</fullName>
    </recommendedName>
</protein>
<dbReference type="SUPFAM" id="SSF51905">
    <property type="entry name" value="FAD/NAD(P)-binding domain"/>
    <property type="match status" value="1"/>
</dbReference>
<evidence type="ECO:0000256" key="2">
    <source>
        <dbReference type="ARBA" id="ARBA00022827"/>
    </source>
</evidence>
<dbReference type="InterPro" id="IPR002938">
    <property type="entry name" value="FAD-bd"/>
</dbReference>
<keyword evidence="3" id="KW-0560">Oxidoreductase</keyword>
<dbReference type="InterPro" id="IPR050631">
    <property type="entry name" value="PheA/TfdB_FAD_monoxygenase"/>
</dbReference>
<gene>
    <name evidence="5" type="ORF">IFR04_008904</name>
</gene>
<dbReference type="PRINTS" id="PR00420">
    <property type="entry name" value="RNGMNOXGNASE"/>
</dbReference>
<dbReference type="Gene3D" id="3.50.50.60">
    <property type="entry name" value="FAD/NAD(P)-binding domain"/>
    <property type="match status" value="1"/>
</dbReference>
<evidence type="ECO:0000259" key="4">
    <source>
        <dbReference type="Pfam" id="PF01494"/>
    </source>
</evidence>
<organism evidence="5 6">
    <name type="scientific">Cadophora malorum</name>
    <dbReference type="NCBI Taxonomy" id="108018"/>
    <lineage>
        <taxon>Eukaryota</taxon>
        <taxon>Fungi</taxon>
        <taxon>Dikarya</taxon>
        <taxon>Ascomycota</taxon>
        <taxon>Pezizomycotina</taxon>
        <taxon>Leotiomycetes</taxon>
        <taxon>Helotiales</taxon>
        <taxon>Ploettnerulaceae</taxon>
        <taxon>Cadophora</taxon>
    </lineage>
</organism>
<dbReference type="Proteomes" id="UP000664132">
    <property type="component" value="Unassembled WGS sequence"/>
</dbReference>
<keyword evidence="6" id="KW-1185">Reference proteome</keyword>
<dbReference type="PANTHER" id="PTHR43476">
    <property type="entry name" value="3-(3-HYDROXY-PHENYL)PROPIONATE/3-HYDROXYCINNAMIC ACID HYDROXYLASE"/>
    <property type="match status" value="1"/>
</dbReference>
<name>A0A8H7TE21_9HELO</name>
<evidence type="ECO:0000256" key="3">
    <source>
        <dbReference type="ARBA" id="ARBA00023002"/>
    </source>
</evidence>
<dbReference type="InterPro" id="IPR036188">
    <property type="entry name" value="FAD/NAD-bd_sf"/>
</dbReference>
<accession>A0A8H7TE21</accession>
<comment type="caution">
    <text evidence="5">The sequence shown here is derived from an EMBL/GenBank/DDBJ whole genome shotgun (WGS) entry which is preliminary data.</text>
</comment>
<proteinExistence type="predicted"/>
<evidence type="ECO:0000313" key="5">
    <source>
        <dbReference type="EMBL" id="KAG4417937.1"/>
    </source>
</evidence>
<feature type="domain" description="FAD-binding" evidence="4">
    <location>
        <begin position="13"/>
        <end position="347"/>
    </location>
</feature>
<dbReference type="EMBL" id="JAFJYH010000141">
    <property type="protein sequence ID" value="KAG4417937.1"/>
    <property type="molecule type" value="Genomic_DNA"/>
</dbReference>
<dbReference type="Gene3D" id="3.30.70.2450">
    <property type="match status" value="1"/>
</dbReference>
<sequence>MADLSAAATIKKIIIVGTGPAGLILGLLLAKEGISVQVLDSANQIDNQPRATHYSVPALKVLKKAGLYDDVREQGFTPDGGSWRKADGTPLCVMKTAHLPMETRMACLPLNKLCKLAYEAIQKEPTVEIKWSHKVTGVSQDKDKATVDVETPSGPQKLEADYVVGCDGASSQIRRSLFGDMEFPGFTWDEQLVATNVYYDMSPFEWEDSNFVVDKKNWYMVSKIQPDGLYRVTYNDTPGLTRQEYIERQPMRFEEFLPGNPKPDQYKLVSIGPYKVHQRCATSFRVGRCILAADAAHLCNPFGGLGLTGGLADVGSLHECLVGIHRGLASDSILDKYSEIRREIYNNFIDPISSSNIRRLWQDPDKALEEDKFLKLCRAAMTDPEVFKQLGLDVDFLSHDFTQYYTSSVVLEKGLGRTVAV</sequence>
<dbReference type="GO" id="GO:0016491">
    <property type="term" value="F:oxidoreductase activity"/>
    <property type="evidence" value="ECO:0007669"/>
    <property type="project" value="UniProtKB-KW"/>
</dbReference>
<dbReference type="OrthoDB" id="10016252at2759"/>
<evidence type="ECO:0000256" key="1">
    <source>
        <dbReference type="ARBA" id="ARBA00022630"/>
    </source>
</evidence>
<evidence type="ECO:0000313" key="6">
    <source>
        <dbReference type="Proteomes" id="UP000664132"/>
    </source>
</evidence>
<dbReference type="Pfam" id="PF01494">
    <property type="entry name" value="FAD_binding_3"/>
    <property type="match status" value="1"/>
</dbReference>
<dbReference type="AlphaFoldDB" id="A0A8H7TE21"/>
<keyword evidence="1" id="KW-0285">Flavoprotein</keyword>
<dbReference type="GO" id="GO:0071949">
    <property type="term" value="F:FAD binding"/>
    <property type="evidence" value="ECO:0007669"/>
    <property type="project" value="InterPro"/>
</dbReference>